<name>A0ACB7S0H6_HYAAI</name>
<organism evidence="1 2">
    <name type="scientific">Hyalomma asiaticum</name>
    <name type="common">Tick</name>
    <dbReference type="NCBI Taxonomy" id="266040"/>
    <lineage>
        <taxon>Eukaryota</taxon>
        <taxon>Metazoa</taxon>
        <taxon>Ecdysozoa</taxon>
        <taxon>Arthropoda</taxon>
        <taxon>Chelicerata</taxon>
        <taxon>Arachnida</taxon>
        <taxon>Acari</taxon>
        <taxon>Parasitiformes</taxon>
        <taxon>Ixodida</taxon>
        <taxon>Ixodoidea</taxon>
        <taxon>Ixodidae</taxon>
        <taxon>Hyalomminae</taxon>
        <taxon>Hyalomma</taxon>
    </lineage>
</organism>
<accession>A0ACB7S0H6</accession>
<comment type="caution">
    <text evidence="1">The sequence shown here is derived from an EMBL/GenBank/DDBJ whole genome shotgun (WGS) entry which is preliminary data.</text>
</comment>
<dbReference type="EMBL" id="CM023486">
    <property type="protein sequence ID" value="KAH6927214.1"/>
    <property type="molecule type" value="Genomic_DNA"/>
</dbReference>
<sequence>MLRDRNLDSPTAGDPAEQRTTGDHAAIEILRPRVHGRRPYRRLVLVSRRAHLGLRCRCFCSIVPELLRLEWAVPRTVVSSVQEALLRGSQPSLGDRKDLSSNVPSGQRVSPLLGRLGLGEVDDFGFCEADPVIFTLDCCVVAAFKDRRLMCAAENSSQVVKLSVVVCGRLSHVTPTTKIALRTFSRSCRRRKHRRMGPSPGERVTSSARARERPGAARSAGAQLRVSQRAMPAVRQLPRDGSLLLYRRRGRCSARFYQAVYGSTAVDPYVGEKHPAAKPSLFNDQ</sequence>
<evidence type="ECO:0000313" key="1">
    <source>
        <dbReference type="EMBL" id="KAH6927214.1"/>
    </source>
</evidence>
<evidence type="ECO:0000313" key="2">
    <source>
        <dbReference type="Proteomes" id="UP000821845"/>
    </source>
</evidence>
<proteinExistence type="predicted"/>
<dbReference type="Proteomes" id="UP000821845">
    <property type="component" value="Chromosome 6"/>
</dbReference>
<protein>
    <submittedName>
        <fullName evidence="1">Uncharacterized protein</fullName>
    </submittedName>
</protein>
<gene>
    <name evidence="1" type="ORF">HPB50_000846</name>
</gene>
<keyword evidence="2" id="KW-1185">Reference proteome</keyword>
<reference evidence="1" key="1">
    <citation type="submission" date="2020-05" db="EMBL/GenBank/DDBJ databases">
        <title>Large-scale comparative analyses of tick genomes elucidate their genetic diversity and vector capacities.</title>
        <authorList>
            <person name="Jia N."/>
            <person name="Wang J."/>
            <person name="Shi W."/>
            <person name="Du L."/>
            <person name="Sun Y."/>
            <person name="Zhan W."/>
            <person name="Jiang J."/>
            <person name="Wang Q."/>
            <person name="Zhang B."/>
            <person name="Ji P."/>
            <person name="Sakyi L.B."/>
            <person name="Cui X."/>
            <person name="Yuan T."/>
            <person name="Jiang B."/>
            <person name="Yang W."/>
            <person name="Lam T.T.-Y."/>
            <person name="Chang Q."/>
            <person name="Ding S."/>
            <person name="Wang X."/>
            <person name="Zhu J."/>
            <person name="Ruan X."/>
            <person name="Zhao L."/>
            <person name="Wei J."/>
            <person name="Que T."/>
            <person name="Du C."/>
            <person name="Cheng J."/>
            <person name="Dai P."/>
            <person name="Han X."/>
            <person name="Huang E."/>
            <person name="Gao Y."/>
            <person name="Liu J."/>
            <person name="Shao H."/>
            <person name="Ye R."/>
            <person name="Li L."/>
            <person name="Wei W."/>
            <person name="Wang X."/>
            <person name="Wang C."/>
            <person name="Yang T."/>
            <person name="Huo Q."/>
            <person name="Li W."/>
            <person name="Guo W."/>
            <person name="Chen H."/>
            <person name="Zhou L."/>
            <person name="Ni X."/>
            <person name="Tian J."/>
            <person name="Zhou Y."/>
            <person name="Sheng Y."/>
            <person name="Liu T."/>
            <person name="Pan Y."/>
            <person name="Xia L."/>
            <person name="Li J."/>
            <person name="Zhao F."/>
            <person name="Cao W."/>
        </authorList>
    </citation>
    <scope>NUCLEOTIDE SEQUENCE</scope>
    <source>
        <strain evidence="1">Hyas-2018</strain>
    </source>
</reference>